<dbReference type="InterPro" id="IPR011251">
    <property type="entry name" value="Luciferase-like_dom"/>
</dbReference>
<proteinExistence type="predicted"/>
<reference evidence="4" key="1">
    <citation type="submission" date="2023-07" db="EMBL/GenBank/DDBJ databases">
        <title>Conexibacter stalactiti sp. nov., isolated from stalactites in a lava cave and emended description of the genus Conexibacter.</title>
        <authorList>
            <person name="Lee S.D."/>
        </authorList>
    </citation>
    <scope>NUCLEOTIDE SEQUENCE [LARGE SCALE GENOMIC DNA]</scope>
    <source>
        <strain evidence="4">KCTC 39840</strain>
    </source>
</reference>
<dbReference type="Gene3D" id="3.20.20.30">
    <property type="entry name" value="Luciferase-like domain"/>
    <property type="match status" value="1"/>
</dbReference>
<evidence type="ECO:0000256" key="1">
    <source>
        <dbReference type="ARBA" id="ARBA00023002"/>
    </source>
</evidence>
<dbReference type="CDD" id="cd01097">
    <property type="entry name" value="Tetrahydromethanopterin_reductase"/>
    <property type="match status" value="1"/>
</dbReference>
<comment type="caution">
    <text evidence="3">The sequence shown here is derived from an EMBL/GenBank/DDBJ whole genome shotgun (WGS) entry which is preliminary data.</text>
</comment>
<evidence type="ECO:0000313" key="4">
    <source>
        <dbReference type="Proteomes" id="UP001284601"/>
    </source>
</evidence>
<dbReference type="NCBIfam" id="TIGR03559">
    <property type="entry name" value="F420_Rv3520c"/>
    <property type="match status" value="1"/>
</dbReference>
<feature type="domain" description="Luciferase-like" evidence="2">
    <location>
        <begin position="13"/>
        <end position="323"/>
    </location>
</feature>
<evidence type="ECO:0000313" key="3">
    <source>
        <dbReference type="EMBL" id="MDW5598474.1"/>
    </source>
</evidence>
<dbReference type="Pfam" id="PF00296">
    <property type="entry name" value="Bac_luciferase"/>
    <property type="match status" value="1"/>
</dbReference>
<dbReference type="PANTHER" id="PTHR43244">
    <property type="match status" value="1"/>
</dbReference>
<dbReference type="SUPFAM" id="SSF51679">
    <property type="entry name" value="Bacterial luciferase-like"/>
    <property type="match status" value="1"/>
</dbReference>
<gene>
    <name evidence="3" type="ORF">R7226_29205</name>
</gene>
<protein>
    <submittedName>
        <fullName evidence="3">LLM class F420-dependent oxidoreductase</fullName>
    </submittedName>
</protein>
<organism evidence="3 4">
    <name type="scientific">Conexibacter stalactiti</name>
    <dbReference type="NCBI Taxonomy" id="1940611"/>
    <lineage>
        <taxon>Bacteria</taxon>
        <taxon>Bacillati</taxon>
        <taxon>Actinomycetota</taxon>
        <taxon>Thermoleophilia</taxon>
        <taxon>Solirubrobacterales</taxon>
        <taxon>Conexibacteraceae</taxon>
        <taxon>Conexibacter</taxon>
    </lineage>
</organism>
<name>A0ABU4I2F6_9ACTN</name>
<dbReference type="Proteomes" id="UP001284601">
    <property type="component" value="Unassembled WGS sequence"/>
</dbReference>
<dbReference type="RefSeq" id="WP_318601003.1">
    <property type="nucleotide sequence ID" value="NZ_JAWSTH010000145.1"/>
</dbReference>
<dbReference type="InterPro" id="IPR036661">
    <property type="entry name" value="Luciferase-like_sf"/>
</dbReference>
<dbReference type="InterPro" id="IPR050564">
    <property type="entry name" value="F420-G6PD/mer"/>
</dbReference>
<evidence type="ECO:0000259" key="2">
    <source>
        <dbReference type="Pfam" id="PF00296"/>
    </source>
</evidence>
<dbReference type="PANTHER" id="PTHR43244:SF1">
    <property type="entry name" value="5,10-METHYLENETETRAHYDROMETHANOPTERIN REDUCTASE"/>
    <property type="match status" value="1"/>
</dbReference>
<accession>A0ABU4I2F6</accession>
<keyword evidence="4" id="KW-1185">Reference proteome</keyword>
<reference evidence="3 4" key="2">
    <citation type="submission" date="2023-10" db="EMBL/GenBank/DDBJ databases">
        <authorList>
            <person name="Han X.F."/>
        </authorList>
    </citation>
    <scope>NUCLEOTIDE SEQUENCE [LARGE SCALE GENOMIC DNA]</scope>
    <source>
        <strain evidence="3 4">KCTC 39840</strain>
    </source>
</reference>
<dbReference type="EMBL" id="JAWSTH010000145">
    <property type="protein sequence ID" value="MDW5598474.1"/>
    <property type="molecule type" value="Genomic_DNA"/>
</dbReference>
<dbReference type="InterPro" id="IPR019951">
    <property type="entry name" value="F420_OxRdatse_Rv3520c_pred"/>
</dbReference>
<sequence>MRLGLFLAYWPWFTPQEQVDLAVLGDELGLDSIWISEAWGQDAVSVLGLLAGKTERIALGSGLMQIPARQPTATAMAAASLDVLSNGRFRLGLGLSGPQVSEGWYGTPFKRPLGRTREYVEIVRKVLARRTVTYEGSEWTLPLPPDAPGATGLGRPLKLLAKPVQQRIPVYLGAIGPKAVEQTGAIADGWLPFLLHPDQPDVLLDPLRRGAQGAGRTLAEIDVAPVVPTAVADTVAEARDHVRPWLAFYLGAMGAKDKNFYVELADSYGHGDAARLCQERFLDGDRVGAAQALDDELIDIATIAATPQTLAGRIERYRAIGADTLVIVPGGPDKAATIRAAANAVGAGDAAGAATPATPAQ</sequence>
<keyword evidence="1" id="KW-0560">Oxidoreductase</keyword>